<reference evidence="1 2" key="1">
    <citation type="journal article" date="2019" name="Int. J. Syst. Evol. Microbiol.">
        <title>The Global Catalogue of Microorganisms (GCM) 10K type strain sequencing project: providing services to taxonomists for standard genome sequencing and annotation.</title>
        <authorList>
            <consortium name="The Broad Institute Genomics Platform"/>
            <consortium name="The Broad Institute Genome Sequencing Center for Infectious Disease"/>
            <person name="Wu L."/>
            <person name="Ma J."/>
        </authorList>
    </citation>
    <scope>NUCLEOTIDE SEQUENCE [LARGE SCALE GENOMIC DNA]</scope>
    <source>
        <strain evidence="1 2">JCM 12774</strain>
    </source>
</reference>
<dbReference type="RefSeq" id="WP_343862546.1">
    <property type="nucleotide sequence ID" value="NZ_BAAACX010000013.1"/>
</dbReference>
<dbReference type="Proteomes" id="UP001500340">
    <property type="component" value="Unassembled WGS sequence"/>
</dbReference>
<accession>A0ABN0YK03</accession>
<dbReference type="EMBL" id="BAAACX010000013">
    <property type="protein sequence ID" value="GAA0397438.1"/>
    <property type="molecule type" value="Genomic_DNA"/>
</dbReference>
<protein>
    <submittedName>
        <fullName evidence="1">Uncharacterized protein</fullName>
    </submittedName>
</protein>
<comment type="caution">
    <text evidence="1">The sequence shown here is derived from an EMBL/GenBank/DDBJ whole genome shotgun (WGS) entry which is preliminary data.</text>
</comment>
<sequence length="120" mass="13675">MKRGAARGEFQPFIIGPQEVALTSIDVRGIVTGQWIQIKIEVGWEKPIYWDTGEMEIIVHRDAPDGPVVYWSQEACFEKCLMIETYSEAATQANHIYYLSVRSEESRAIMTGPYYLSTPI</sequence>
<organism evidence="1 2">
    <name type="scientific">Paenibacillus motobuensis</name>
    <dbReference type="NCBI Taxonomy" id="295324"/>
    <lineage>
        <taxon>Bacteria</taxon>
        <taxon>Bacillati</taxon>
        <taxon>Bacillota</taxon>
        <taxon>Bacilli</taxon>
        <taxon>Bacillales</taxon>
        <taxon>Paenibacillaceae</taxon>
        <taxon>Paenibacillus</taxon>
    </lineage>
</organism>
<evidence type="ECO:0000313" key="1">
    <source>
        <dbReference type="EMBL" id="GAA0397438.1"/>
    </source>
</evidence>
<proteinExistence type="predicted"/>
<gene>
    <name evidence="1" type="ORF">GCM10008933_29990</name>
</gene>
<keyword evidence="2" id="KW-1185">Reference proteome</keyword>
<evidence type="ECO:0000313" key="2">
    <source>
        <dbReference type="Proteomes" id="UP001500340"/>
    </source>
</evidence>
<name>A0ABN0YK03_9BACL</name>